<dbReference type="AlphaFoldDB" id="A0A8T0GG26"/>
<sequence>MGQVAHINGKDRDHLSIKHPQHTTLGANRDCPRNVSCFRYSRSKEWQSYLWMPNMDNVIKDCSSSFHPIEPNDLEFKNSGVIQLGFFFVRLKTIPNGNQCFVSSPCSSRLEF</sequence>
<accession>A0A8T0GG26</accession>
<evidence type="ECO:0000313" key="2">
    <source>
        <dbReference type="Proteomes" id="UP000822688"/>
    </source>
</evidence>
<dbReference type="EMBL" id="CM026431">
    <property type="protein sequence ID" value="KAG0558386.1"/>
    <property type="molecule type" value="Genomic_DNA"/>
</dbReference>
<reference evidence="1" key="1">
    <citation type="submission" date="2020-06" db="EMBL/GenBank/DDBJ databases">
        <title>WGS assembly of Ceratodon purpureus strain R40.</title>
        <authorList>
            <person name="Carey S.B."/>
            <person name="Jenkins J."/>
            <person name="Shu S."/>
            <person name="Lovell J.T."/>
            <person name="Sreedasyam A."/>
            <person name="Maumus F."/>
            <person name="Tiley G.P."/>
            <person name="Fernandez-Pozo N."/>
            <person name="Barry K."/>
            <person name="Chen C."/>
            <person name="Wang M."/>
            <person name="Lipzen A."/>
            <person name="Daum C."/>
            <person name="Saski C.A."/>
            <person name="Payton A.C."/>
            <person name="Mcbreen J.C."/>
            <person name="Conrad R.E."/>
            <person name="Kollar L.M."/>
            <person name="Olsson S."/>
            <person name="Huttunen S."/>
            <person name="Landis J.B."/>
            <person name="Wickett N.J."/>
            <person name="Johnson M.G."/>
            <person name="Rensing S.A."/>
            <person name="Grimwood J."/>
            <person name="Schmutz J."/>
            <person name="Mcdaniel S.F."/>
        </authorList>
    </citation>
    <scope>NUCLEOTIDE SEQUENCE</scope>
    <source>
        <strain evidence="1">R40</strain>
    </source>
</reference>
<organism evidence="1 2">
    <name type="scientific">Ceratodon purpureus</name>
    <name type="common">Fire moss</name>
    <name type="synonym">Dicranum purpureum</name>
    <dbReference type="NCBI Taxonomy" id="3225"/>
    <lineage>
        <taxon>Eukaryota</taxon>
        <taxon>Viridiplantae</taxon>
        <taxon>Streptophyta</taxon>
        <taxon>Embryophyta</taxon>
        <taxon>Bryophyta</taxon>
        <taxon>Bryophytina</taxon>
        <taxon>Bryopsida</taxon>
        <taxon>Dicranidae</taxon>
        <taxon>Pseudoditrichales</taxon>
        <taxon>Ditrichaceae</taxon>
        <taxon>Ceratodon</taxon>
    </lineage>
</organism>
<name>A0A8T0GG26_CERPU</name>
<dbReference type="Proteomes" id="UP000822688">
    <property type="component" value="Chromosome 10"/>
</dbReference>
<comment type="caution">
    <text evidence="1">The sequence shown here is derived from an EMBL/GenBank/DDBJ whole genome shotgun (WGS) entry which is preliminary data.</text>
</comment>
<protein>
    <submittedName>
        <fullName evidence="1">Uncharacterized protein</fullName>
    </submittedName>
</protein>
<proteinExistence type="predicted"/>
<gene>
    <name evidence="1" type="ORF">KC19_10G024200</name>
</gene>
<evidence type="ECO:0000313" key="1">
    <source>
        <dbReference type="EMBL" id="KAG0558386.1"/>
    </source>
</evidence>
<keyword evidence="2" id="KW-1185">Reference proteome</keyword>